<reference evidence="2 3" key="1">
    <citation type="submission" date="2017-07" db="EMBL/GenBank/DDBJ databases">
        <title>Genome sequence of the Sordaria macrospora wild type strain R19027.</title>
        <authorList>
            <person name="Nowrousian M."/>
            <person name="Teichert I."/>
            <person name="Kueck U."/>
        </authorList>
    </citation>
    <scope>NUCLEOTIDE SEQUENCE [LARGE SCALE GENOMIC DNA]</scope>
    <source>
        <strain evidence="2 3">R19027</strain>
        <tissue evidence="2">Mycelium</tissue>
    </source>
</reference>
<gene>
    <name evidence="2" type="ORF">SMACR_09710</name>
</gene>
<sequence length="179" mass="20723">MNLIPSKANPEGKSPHELFCRDIPGYPKDEIKPWIKHLRSYFCTPYYYIKPQKRAKGDKLEERSRPGRLIGYDDAHGRIYWIWDPETGQIIRASAVKFVETNQPESPERKLSNMPLSLAIQLERGSYEGNEGEGLILRGALVTEREMMFRSEGEDWQSLRSAEAFEKRKGFVAWGSDEE</sequence>
<feature type="domain" description="Retroviral polymerase SH3-like" evidence="1">
    <location>
        <begin position="43"/>
        <end position="107"/>
    </location>
</feature>
<evidence type="ECO:0000313" key="3">
    <source>
        <dbReference type="Proteomes" id="UP000433876"/>
    </source>
</evidence>
<dbReference type="Pfam" id="PF25597">
    <property type="entry name" value="SH3_retrovirus"/>
    <property type="match status" value="1"/>
</dbReference>
<proteinExistence type="predicted"/>
<dbReference type="VEuPathDB" id="FungiDB:SMAC_09710"/>
<accession>A0A8S8ZJK0</accession>
<dbReference type="Proteomes" id="UP000433876">
    <property type="component" value="Unassembled WGS sequence"/>
</dbReference>
<organism evidence="2 3">
    <name type="scientific">Sordaria macrospora</name>
    <dbReference type="NCBI Taxonomy" id="5147"/>
    <lineage>
        <taxon>Eukaryota</taxon>
        <taxon>Fungi</taxon>
        <taxon>Dikarya</taxon>
        <taxon>Ascomycota</taxon>
        <taxon>Pezizomycotina</taxon>
        <taxon>Sordariomycetes</taxon>
        <taxon>Sordariomycetidae</taxon>
        <taxon>Sordariales</taxon>
        <taxon>Sordariaceae</taxon>
        <taxon>Sordaria</taxon>
    </lineage>
</organism>
<dbReference type="AlphaFoldDB" id="A0A8S8ZJK0"/>
<dbReference type="InterPro" id="IPR057670">
    <property type="entry name" value="SH3_retrovirus"/>
</dbReference>
<evidence type="ECO:0000259" key="1">
    <source>
        <dbReference type="Pfam" id="PF25597"/>
    </source>
</evidence>
<comment type="caution">
    <text evidence="2">The sequence shown here is derived from an EMBL/GenBank/DDBJ whole genome shotgun (WGS) entry which is preliminary data.</text>
</comment>
<name>A0A8S8ZJK0_SORMA</name>
<protein>
    <recommendedName>
        <fullName evidence="1">Retroviral polymerase SH3-like domain-containing protein</fullName>
    </recommendedName>
</protein>
<evidence type="ECO:0000313" key="2">
    <source>
        <dbReference type="EMBL" id="KAA8629408.1"/>
    </source>
</evidence>
<dbReference type="EMBL" id="NMPR01000137">
    <property type="protein sequence ID" value="KAA8629408.1"/>
    <property type="molecule type" value="Genomic_DNA"/>
</dbReference>